<name>A0A1K1XQQ6_9GAMM</name>
<dbReference type="InterPro" id="IPR000262">
    <property type="entry name" value="FMN-dep_DH"/>
</dbReference>
<feature type="binding site" evidence="7">
    <location>
        <position position="286"/>
    </location>
    <ligand>
        <name>glyoxylate</name>
        <dbReference type="ChEBI" id="CHEBI:36655"/>
    </ligand>
</feature>
<dbReference type="STRING" id="1122209.SAMN02745752_01977"/>
<dbReference type="RefSeq" id="WP_245770424.1">
    <property type="nucleotide sequence ID" value="NZ_FPJW01000006.1"/>
</dbReference>
<feature type="active site" description="Proton acceptor" evidence="6">
    <location>
        <position position="286"/>
    </location>
</feature>
<feature type="domain" description="FMN hydroxy acid dehydrogenase" evidence="8">
    <location>
        <begin position="9"/>
        <end position="389"/>
    </location>
</feature>
<dbReference type="Gene3D" id="3.20.20.70">
    <property type="entry name" value="Aldolase class I"/>
    <property type="match status" value="1"/>
</dbReference>
<evidence type="ECO:0000256" key="2">
    <source>
        <dbReference type="ARBA" id="ARBA00022630"/>
    </source>
</evidence>
<organism evidence="9 10">
    <name type="scientific">Marinospirillum alkaliphilum DSM 21637</name>
    <dbReference type="NCBI Taxonomy" id="1122209"/>
    <lineage>
        <taxon>Bacteria</taxon>
        <taxon>Pseudomonadati</taxon>
        <taxon>Pseudomonadota</taxon>
        <taxon>Gammaproteobacteria</taxon>
        <taxon>Oceanospirillales</taxon>
        <taxon>Oceanospirillaceae</taxon>
        <taxon>Marinospirillum</taxon>
    </lineage>
</organism>
<dbReference type="Pfam" id="PF01070">
    <property type="entry name" value="FMN_dh"/>
    <property type="match status" value="1"/>
</dbReference>
<evidence type="ECO:0000256" key="4">
    <source>
        <dbReference type="ARBA" id="ARBA00023002"/>
    </source>
</evidence>
<dbReference type="GO" id="GO:0010181">
    <property type="term" value="F:FMN binding"/>
    <property type="evidence" value="ECO:0007669"/>
    <property type="project" value="InterPro"/>
</dbReference>
<dbReference type="PANTHER" id="PTHR10578:SF107">
    <property type="entry name" value="2-HYDROXYACID OXIDASE 1"/>
    <property type="match status" value="1"/>
</dbReference>
<gene>
    <name evidence="9" type="ORF">SAMN02745752_01977</name>
</gene>
<dbReference type="PROSITE" id="PS00557">
    <property type="entry name" value="FMN_HYDROXY_ACID_DH_1"/>
    <property type="match status" value="1"/>
</dbReference>
<dbReference type="GO" id="GO:0004459">
    <property type="term" value="F:L-lactate dehydrogenase (NAD+) activity"/>
    <property type="evidence" value="ECO:0007669"/>
    <property type="project" value="TreeGrafter"/>
</dbReference>
<keyword evidence="3 7" id="KW-0288">FMN</keyword>
<proteinExistence type="inferred from homology"/>
<feature type="binding site" evidence="7">
    <location>
        <position position="289"/>
    </location>
    <ligand>
        <name>glyoxylate</name>
        <dbReference type="ChEBI" id="CHEBI:36655"/>
    </ligand>
</feature>
<dbReference type="GO" id="GO:0009060">
    <property type="term" value="P:aerobic respiration"/>
    <property type="evidence" value="ECO:0007669"/>
    <property type="project" value="TreeGrafter"/>
</dbReference>
<feature type="binding site" evidence="7">
    <location>
        <position position="262"/>
    </location>
    <ligand>
        <name>FMN</name>
        <dbReference type="ChEBI" id="CHEBI:58210"/>
    </ligand>
</feature>
<dbReference type="GO" id="GO:0005886">
    <property type="term" value="C:plasma membrane"/>
    <property type="evidence" value="ECO:0007669"/>
    <property type="project" value="TreeGrafter"/>
</dbReference>
<dbReference type="AlphaFoldDB" id="A0A1K1XQQ6"/>
<comment type="cofactor">
    <cofactor evidence="1">
        <name>FMN</name>
        <dbReference type="ChEBI" id="CHEBI:58210"/>
    </cofactor>
</comment>
<evidence type="ECO:0000313" key="10">
    <source>
        <dbReference type="Proteomes" id="UP000182350"/>
    </source>
</evidence>
<feature type="binding site" evidence="7">
    <location>
        <position position="117"/>
    </location>
    <ligand>
        <name>FMN</name>
        <dbReference type="ChEBI" id="CHEBI:58210"/>
    </ligand>
</feature>
<dbReference type="InterPro" id="IPR037396">
    <property type="entry name" value="FMN_HAD"/>
</dbReference>
<comment type="similarity">
    <text evidence="5">Belongs to the FMN-dependent alpha-hydroxy acid dehydrogenase family.</text>
</comment>
<dbReference type="PANTHER" id="PTHR10578">
    <property type="entry name" value="S -2-HYDROXY-ACID OXIDASE-RELATED"/>
    <property type="match status" value="1"/>
</dbReference>
<feature type="binding site" evidence="7">
    <location>
        <begin position="317"/>
        <end position="321"/>
    </location>
    <ligand>
        <name>FMN</name>
        <dbReference type="ChEBI" id="CHEBI:58210"/>
    </ligand>
</feature>
<sequence>MLRRHYTGRDVTRAQNIDELRGMAAQRLPNFCMEYLEGGSDDEYTLQRNRSAYDEIIFRPRTLVDISQRDLATELYGESISMPLMIAPTGFNGLLTHEGDRVLAEAAARAGVPFCQSMVSTVSMERIAATGVRHWLQLYLFKNRDNLKGIIERAEAAGCEALVLTTDTSVFGNREWDRRNYLAPMQLDLRNTLHVASRLRWIFDVLVPHGIPRFCNLGDFLPPEKASARNAATFLTQEMDPSLNWEDVSWLRDLWPRKLLLKGVLCGEDAREAQRRGVDGLVISNHGGRQLDTCPSPIDVLPEIRQAVGPDFLLIVDSGLRRGSDFIKARCLGADLAMSGRATLYGLAAGGAAGADRALAILRSEMDRTLGLLGCTRIEQLNADYLMPR</sequence>
<evidence type="ECO:0000256" key="7">
    <source>
        <dbReference type="PIRSR" id="PIRSR000138-2"/>
    </source>
</evidence>
<feature type="binding site" evidence="7">
    <location>
        <begin position="88"/>
        <end position="90"/>
    </location>
    <ligand>
        <name>FMN</name>
        <dbReference type="ChEBI" id="CHEBI:58210"/>
    </ligand>
</feature>
<feature type="binding site" evidence="7">
    <location>
        <position position="137"/>
    </location>
    <ligand>
        <name>FMN</name>
        <dbReference type="ChEBI" id="CHEBI:58210"/>
    </ligand>
</feature>
<dbReference type="FunFam" id="3.20.20.70:FF:000029">
    <property type="entry name" value="L-lactate dehydrogenase"/>
    <property type="match status" value="1"/>
</dbReference>
<evidence type="ECO:0000313" key="9">
    <source>
        <dbReference type="EMBL" id="SFX51935.1"/>
    </source>
</evidence>
<evidence type="ECO:0000256" key="5">
    <source>
        <dbReference type="ARBA" id="ARBA00024042"/>
    </source>
</evidence>
<evidence type="ECO:0000259" key="8">
    <source>
        <dbReference type="PROSITE" id="PS51349"/>
    </source>
</evidence>
<dbReference type="CDD" id="cd02809">
    <property type="entry name" value="alpha_hydroxyacid_oxid_FMN"/>
    <property type="match status" value="1"/>
</dbReference>
<feature type="binding site" evidence="7">
    <location>
        <position position="165"/>
    </location>
    <ligand>
        <name>FMN</name>
        <dbReference type="ChEBI" id="CHEBI:58210"/>
    </ligand>
</feature>
<feature type="binding site" evidence="7">
    <location>
        <position position="35"/>
    </location>
    <ligand>
        <name>glyoxylate</name>
        <dbReference type="ChEBI" id="CHEBI:36655"/>
    </ligand>
</feature>
<feature type="binding site" evidence="7">
    <location>
        <position position="139"/>
    </location>
    <ligand>
        <name>glyoxylate</name>
        <dbReference type="ChEBI" id="CHEBI:36655"/>
    </ligand>
</feature>
<protein>
    <submittedName>
        <fullName evidence="9">(S)-mandelate dehydrogenase</fullName>
    </submittedName>
</protein>
<feature type="binding site" evidence="7">
    <location>
        <begin position="340"/>
        <end position="341"/>
    </location>
    <ligand>
        <name>FMN</name>
        <dbReference type="ChEBI" id="CHEBI:58210"/>
    </ligand>
</feature>
<dbReference type="Proteomes" id="UP000182350">
    <property type="component" value="Unassembled WGS sequence"/>
</dbReference>
<keyword evidence="2 7" id="KW-0285">Flavoprotein</keyword>
<dbReference type="SUPFAM" id="SSF51395">
    <property type="entry name" value="FMN-linked oxidoreductases"/>
    <property type="match status" value="1"/>
</dbReference>
<evidence type="ECO:0000256" key="6">
    <source>
        <dbReference type="PIRSR" id="PIRSR000138-1"/>
    </source>
</evidence>
<reference evidence="9 10" key="1">
    <citation type="submission" date="2016-11" db="EMBL/GenBank/DDBJ databases">
        <authorList>
            <person name="Jaros S."/>
            <person name="Januszkiewicz K."/>
            <person name="Wedrychowicz H."/>
        </authorList>
    </citation>
    <scope>NUCLEOTIDE SEQUENCE [LARGE SCALE GENOMIC DNA]</scope>
    <source>
        <strain evidence="9 10">DSM 21637</strain>
    </source>
</reference>
<dbReference type="PIRSF" id="PIRSF000138">
    <property type="entry name" value="Al-hdrx_acd_dh"/>
    <property type="match status" value="1"/>
</dbReference>
<evidence type="ECO:0000256" key="3">
    <source>
        <dbReference type="ARBA" id="ARBA00022643"/>
    </source>
</evidence>
<keyword evidence="10" id="KW-1185">Reference proteome</keyword>
<feature type="binding site" evidence="7">
    <location>
        <position position="284"/>
    </location>
    <ligand>
        <name>FMN</name>
        <dbReference type="ChEBI" id="CHEBI:58210"/>
    </ligand>
</feature>
<accession>A0A1K1XQQ6</accession>
<keyword evidence="4" id="KW-0560">Oxidoreductase</keyword>
<dbReference type="InterPro" id="IPR012133">
    <property type="entry name" value="Alpha-hydoxy_acid_DH_FMN"/>
</dbReference>
<evidence type="ECO:0000256" key="1">
    <source>
        <dbReference type="ARBA" id="ARBA00001917"/>
    </source>
</evidence>
<dbReference type="PROSITE" id="PS51349">
    <property type="entry name" value="FMN_HYDROXY_ACID_DH_2"/>
    <property type="match status" value="1"/>
</dbReference>
<dbReference type="EMBL" id="FPJW01000006">
    <property type="protein sequence ID" value="SFX51935.1"/>
    <property type="molecule type" value="Genomic_DNA"/>
</dbReference>
<dbReference type="InterPro" id="IPR008259">
    <property type="entry name" value="FMN_hydac_DH_AS"/>
</dbReference>
<dbReference type="InterPro" id="IPR013785">
    <property type="entry name" value="Aldolase_TIM"/>
</dbReference>
<feature type="binding site" evidence="7">
    <location>
        <position position="174"/>
    </location>
    <ligand>
        <name>glyoxylate</name>
        <dbReference type="ChEBI" id="CHEBI:36655"/>
    </ligand>
</feature>